<evidence type="ECO:0000256" key="3">
    <source>
        <dbReference type="ARBA" id="ARBA00006991"/>
    </source>
</evidence>
<feature type="domain" description="C2H2-type" evidence="14">
    <location>
        <begin position="889"/>
        <end position="911"/>
    </location>
</feature>
<dbReference type="FunFam" id="3.30.160.60:FF:000097">
    <property type="entry name" value="Zinc finger protein"/>
    <property type="match status" value="1"/>
</dbReference>
<feature type="compositionally biased region" description="Polar residues" evidence="13">
    <location>
        <begin position="201"/>
        <end position="210"/>
    </location>
</feature>
<dbReference type="CDD" id="cd07765">
    <property type="entry name" value="KRAB_A-box"/>
    <property type="match status" value="1"/>
</dbReference>
<dbReference type="Pfam" id="PF00096">
    <property type="entry name" value="zf-C2H2"/>
    <property type="match status" value="5"/>
</dbReference>
<evidence type="ECO:0000256" key="6">
    <source>
        <dbReference type="ARBA" id="ARBA00022771"/>
    </source>
</evidence>
<dbReference type="KEGG" id="bbis:104995713"/>
<dbReference type="GO" id="GO:0019068">
    <property type="term" value="P:virion assembly"/>
    <property type="evidence" value="ECO:0007669"/>
    <property type="project" value="InterPro"/>
</dbReference>
<feature type="region of interest" description="Disordered" evidence="13">
    <location>
        <begin position="682"/>
        <end position="707"/>
    </location>
</feature>
<evidence type="ECO:0000259" key="14">
    <source>
        <dbReference type="PROSITE" id="PS50157"/>
    </source>
</evidence>
<dbReference type="PROSITE" id="PS50157">
    <property type="entry name" value="ZINC_FINGER_C2H2_2"/>
    <property type="match status" value="5"/>
</dbReference>
<keyword evidence="16" id="KW-1185">Reference proteome</keyword>
<feature type="compositionally biased region" description="Basic and acidic residues" evidence="13">
    <location>
        <begin position="211"/>
        <end position="221"/>
    </location>
</feature>
<feature type="domain" description="C2H2-type" evidence="14">
    <location>
        <begin position="972"/>
        <end position="996"/>
    </location>
</feature>
<evidence type="ECO:0000256" key="7">
    <source>
        <dbReference type="ARBA" id="ARBA00022833"/>
    </source>
</evidence>
<dbReference type="InterPro" id="IPR001909">
    <property type="entry name" value="KRAB"/>
</dbReference>
<evidence type="ECO:0000256" key="4">
    <source>
        <dbReference type="ARBA" id="ARBA00022723"/>
    </source>
</evidence>
<dbReference type="InterPro" id="IPR036397">
    <property type="entry name" value="RNaseH_sf"/>
</dbReference>
<keyword evidence="10" id="KW-0804">Transcription</keyword>
<evidence type="ECO:0000256" key="2">
    <source>
        <dbReference type="ARBA" id="ARBA00004123"/>
    </source>
</evidence>
<dbReference type="InterPro" id="IPR036236">
    <property type="entry name" value="Znf_C2H2_sf"/>
</dbReference>
<dbReference type="Pfam" id="PF02093">
    <property type="entry name" value="Gag_p30"/>
    <property type="match status" value="1"/>
</dbReference>
<keyword evidence="7" id="KW-0862">Zinc</keyword>
<feature type="region of interest" description="Disordered" evidence="13">
    <location>
        <begin position="134"/>
        <end position="233"/>
    </location>
</feature>
<comment type="subcellular location">
    <subcellularLocation>
        <location evidence="2">Nucleus</location>
    </subcellularLocation>
</comment>
<dbReference type="PANTHER" id="PTHR24381">
    <property type="entry name" value="ZINC FINGER PROTEIN"/>
    <property type="match status" value="1"/>
</dbReference>
<evidence type="ECO:0000256" key="12">
    <source>
        <dbReference type="PROSITE-ProRule" id="PRU00042"/>
    </source>
</evidence>
<evidence type="ECO:0000256" key="5">
    <source>
        <dbReference type="ARBA" id="ARBA00022737"/>
    </source>
</evidence>
<keyword evidence="4" id="KW-0479">Metal-binding</keyword>
<dbReference type="SUPFAM" id="SSF47943">
    <property type="entry name" value="Retrovirus capsid protein, N-terminal core domain"/>
    <property type="match status" value="1"/>
</dbReference>
<feature type="domain" description="KRAB" evidence="15">
    <location>
        <begin position="562"/>
        <end position="658"/>
    </location>
</feature>
<feature type="domain" description="C2H2-type" evidence="14">
    <location>
        <begin position="861"/>
        <end position="888"/>
    </location>
</feature>
<evidence type="ECO:0000256" key="10">
    <source>
        <dbReference type="ARBA" id="ARBA00023163"/>
    </source>
</evidence>
<dbReference type="Gene3D" id="6.10.140.140">
    <property type="match status" value="1"/>
</dbReference>
<dbReference type="SUPFAM" id="SSF109640">
    <property type="entry name" value="KRAB domain (Kruppel-associated box)"/>
    <property type="match status" value="1"/>
</dbReference>
<dbReference type="GO" id="GO:0000977">
    <property type="term" value="F:RNA polymerase II transcription regulatory region sequence-specific DNA binding"/>
    <property type="evidence" value="ECO:0007669"/>
    <property type="project" value="TreeGrafter"/>
</dbReference>
<dbReference type="SUPFAM" id="SSF53098">
    <property type="entry name" value="Ribonuclease H-like"/>
    <property type="match status" value="1"/>
</dbReference>
<dbReference type="CTD" id="163071"/>
<evidence type="ECO:0000256" key="11">
    <source>
        <dbReference type="ARBA" id="ARBA00023242"/>
    </source>
</evidence>
<sequence length="996" mass="111603">MAQSGKVNGFCWDTDLEGALALGTSGPSGLLLPHLKQGPGGFLSLLVDGGLGQAHNETNNHMNTGCSSRSPFLMIPVGIISGDSHGPYGLTVICPVYLISMSRRGCPSSFLLFREKSGGKDDLLPVKGGVELGKERGPLRSFPFQSCSGPGFRQGRSAPFPPMLDDTPATQCSTGTGGHLNARSSSRCSPTCPPGGRRDATSSGSDPSVSTDRKGKGDPGIRQRLRSASELGKRAPLPMSLSYNSPRFRPHVAYYYQPFSSMDILNWQKHSPPYSEEPQGMIRLMEIIFRTYRPRWDDIIQLLVSLFSTEEKHRVHTEARKWLQEMAPEGTVNSQRWAELATPDGRPDWDYNTEEGRAHLEKYRTSILQGLKRGAPQAYEHGKTYRSFVSQAYPDIRRKLQKVDGVLAKTSSQIIEIAGGPSHNREAILEEVYASTPDLRDQPIPDADWAPYADGTGLVEQGQRLSGHAVVTEKTGVEAGSQPSHSSAQRAELWALMQALQLSKDHLKKEEAEMKLCNQLLLHGLAGIILRLATVSAQENIFISWAHSYADFDNMSNCWDSVTFEDVAVNFTWEEWALLDSAQRQLYRDVTLETCGHLACVDWATRHQTKDSTPRQNSLAKRTFQGVNRACLASSGSRLSDFRENWMSHRIEEPGKQRGRTLKQVAAAHEKDASPVGFWEYPETRDISNPGQKIVPSQGDSMRKRNPRRNSDILKQILLLHSNQKISTNNEDDRVKWQEMPWIPRARTQTELKSKARMDHQNDLLQLQAEMYMGMSICEYSPRGEALEGDISLRTGGTPMKEKPRHSHQCENTFLNNSLPAGQTQPYEAETNNENNQSGKTFVPVPSSDSHRRTSMGGKSYKCRECGKAFVYQSFLKKHMEIHTGEKPYTCENCGKTFRYILHLNKHLRNHNLKTFECPECGKSFNKSSKLKEHIRIHTGEKPYRCQECGKTFSKSSKLKEHTRIHTGEKPYKCKECGKSYTNSSSLKSHLKRVCG</sequence>
<accession>A0A6P3I833</accession>
<dbReference type="GeneID" id="104995713"/>
<protein>
    <submittedName>
        <fullName evidence="17">Zinc finger protein 114</fullName>
    </submittedName>
</protein>
<evidence type="ECO:0000256" key="13">
    <source>
        <dbReference type="SAM" id="MobiDB-lite"/>
    </source>
</evidence>
<dbReference type="Pfam" id="PF01352">
    <property type="entry name" value="KRAB"/>
    <property type="match status" value="1"/>
</dbReference>
<dbReference type="Gene3D" id="3.30.420.10">
    <property type="entry name" value="Ribonuclease H-like superfamily/Ribonuclease H"/>
    <property type="match status" value="1"/>
</dbReference>
<reference evidence="17" key="1">
    <citation type="submission" date="2025-08" db="UniProtKB">
        <authorList>
            <consortium name="RefSeq"/>
        </authorList>
    </citation>
    <scope>IDENTIFICATION</scope>
    <source>
        <tissue evidence="17">Blood</tissue>
    </source>
</reference>
<organism evidence="16 17">
    <name type="scientific">Bison bison bison</name>
    <name type="common">North American plains bison</name>
    <dbReference type="NCBI Taxonomy" id="43346"/>
    <lineage>
        <taxon>Eukaryota</taxon>
        <taxon>Metazoa</taxon>
        <taxon>Chordata</taxon>
        <taxon>Craniata</taxon>
        <taxon>Vertebrata</taxon>
        <taxon>Euteleostomi</taxon>
        <taxon>Mammalia</taxon>
        <taxon>Eutheria</taxon>
        <taxon>Laurasiatheria</taxon>
        <taxon>Artiodactyla</taxon>
        <taxon>Ruminantia</taxon>
        <taxon>Pecora</taxon>
        <taxon>Bovidae</taxon>
        <taxon>Bovinae</taxon>
        <taxon>Bison</taxon>
    </lineage>
</organism>
<dbReference type="PANTHER" id="PTHR24381:SF390">
    <property type="entry name" value="ZINC FINGER PROTEIN 37 HOMOLOG"/>
    <property type="match status" value="1"/>
</dbReference>
<keyword evidence="9" id="KW-0238">DNA-binding</keyword>
<dbReference type="PROSITE" id="PS00028">
    <property type="entry name" value="ZINC_FINGER_C2H2_1"/>
    <property type="match status" value="4"/>
</dbReference>
<keyword evidence="8" id="KW-0805">Transcription regulation</keyword>
<dbReference type="InterPro" id="IPR013087">
    <property type="entry name" value="Znf_C2H2_type"/>
</dbReference>
<dbReference type="GO" id="GO:0008270">
    <property type="term" value="F:zinc ion binding"/>
    <property type="evidence" value="ECO:0007669"/>
    <property type="project" value="UniProtKB-KW"/>
</dbReference>
<keyword evidence="6 12" id="KW-0863">Zinc-finger</keyword>
<dbReference type="InterPro" id="IPR036051">
    <property type="entry name" value="KRAB_dom_sf"/>
</dbReference>
<gene>
    <name evidence="17" type="primary">ZNF114</name>
</gene>
<dbReference type="FunFam" id="3.30.160.60:FF:002533">
    <property type="entry name" value="Zinc finger protein 770"/>
    <property type="match status" value="1"/>
</dbReference>
<evidence type="ECO:0000259" key="15">
    <source>
        <dbReference type="PROSITE" id="PS50805"/>
    </source>
</evidence>
<proteinExistence type="inferred from homology"/>
<evidence type="ECO:0000256" key="9">
    <source>
        <dbReference type="ARBA" id="ARBA00023125"/>
    </source>
</evidence>
<name>A0A6P3I833_BISBB</name>
<dbReference type="GO" id="GO:0005634">
    <property type="term" value="C:nucleus"/>
    <property type="evidence" value="ECO:0007669"/>
    <property type="project" value="UniProtKB-SubCell"/>
</dbReference>
<dbReference type="OrthoDB" id="9516563at2759"/>
<dbReference type="InterPro" id="IPR003036">
    <property type="entry name" value="Gag_P30"/>
</dbReference>
<dbReference type="PROSITE" id="PS50805">
    <property type="entry name" value="KRAB"/>
    <property type="match status" value="1"/>
</dbReference>
<dbReference type="Gene3D" id="3.30.160.60">
    <property type="entry name" value="Classic Zinc Finger"/>
    <property type="match status" value="5"/>
</dbReference>
<dbReference type="SMART" id="SM00349">
    <property type="entry name" value="KRAB"/>
    <property type="match status" value="1"/>
</dbReference>
<dbReference type="RefSeq" id="XP_010847994.1">
    <property type="nucleotide sequence ID" value="XM_010849692.1"/>
</dbReference>
<dbReference type="Proteomes" id="UP000515208">
    <property type="component" value="Unplaced"/>
</dbReference>
<comment type="similarity">
    <text evidence="3">Belongs to the krueppel C2H2-type zinc-finger protein family.</text>
</comment>
<evidence type="ECO:0000313" key="16">
    <source>
        <dbReference type="Proteomes" id="UP000515208"/>
    </source>
</evidence>
<dbReference type="GO" id="GO:0000981">
    <property type="term" value="F:DNA-binding transcription factor activity, RNA polymerase II-specific"/>
    <property type="evidence" value="ECO:0007669"/>
    <property type="project" value="TreeGrafter"/>
</dbReference>
<keyword evidence="11" id="KW-0539">Nucleus</keyword>
<feature type="domain" description="C2H2-type" evidence="14">
    <location>
        <begin position="944"/>
        <end position="971"/>
    </location>
</feature>
<feature type="region of interest" description="Disordered" evidence="13">
    <location>
        <begin position="816"/>
        <end position="859"/>
    </location>
</feature>
<dbReference type="InterPro" id="IPR008919">
    <property type="entry name" value="Retrov_capsid_N"/>
</dbReference>
<comment type="function">
    <text evidence="1">May be involved in transcriptional regulation.</text>
</comment>
<evidence type="ECO:0000313" key="17">
    <source>
        <dbReference type="RefSeq" id="XP_010847994.1"/>
    </source>
</evidence>
<feature type="domain" description="C2H2-type" evidence="14">
    <location>
        <begin position="916"/>
        <end position="943"/>
    </location>
</feature>
<feature type="compositionally biased region" description="Polar residues" evidence="13">
    <location>
        <begin position="816"/>
        <end position="840"/>
    </location>
</feature>
<keyword evidence="5" id="KW-0677">Repeat</keyword>
<evidence type="ECO:0000256" key="1">
    <source>
        <dbReference type="ARBA" id="ARBA00003767"/>
    </source>
</evidence>
<dbReference type="Gene3D" id="1.10.375.10">
    <property type="entry name" value="Human Immunodeficiency Virus Type 1 Capsid Protein"/>
    <property type="match status" value="1"/>
</dbReference>
<evidence type="ECO:0000256" key="8">
    <source>
        <dbReference type="ARBA" id="ARBA00023015"/>
    </source>
</evidence>
<dbReference type="InterPro" id="IPR012337">
    <property type="entry name" value="RNaseH-like_sf"/>
</dbReference>
<dbReference type="FunFam" id="3.30.160.60:FF:002343">
    <property type="entry name" value="Zinc finger protein 33A"/>
    <property type="match status" value="3"/>
</dbReference>
<dbReference type="SUPFAM" id="SSF57667">
    <property type="entry name" value="beta-beta-alpha zinc fingers"/>
    <property type="match status" value="3"/>
</dbReference>
<dbReference type="SMART" id="SM00355">
    <property type="entry name" value="ZnF_C2H2"/>
    <property type="match status" value="5"/>
</dbReference>
<dbReference type="AlphaFoldDB" id="A0A6P3I833"/>